<evidence type="ECO:0000256" key="2">
    <source>
        <dbReference type="ARBA" id="ARBA00007267"/>
    </source>
</evidence>
<dbReference type="VEuPathDB" id="VectorBase:ADAC006038"/>
<evidence type="ECO:0000313" key="8">
    <source>
        <dbReference type="Proteomes" id="UP000000673"/>
    </source>
</evidence>
<dbReference type="InterPro" id="IPR028307">
    <property type="entry name" value="Lin-54_fam"/>
</dbReference>
<organism evidence="6">
    <name type="scientific">Anopheles darlingi</name>
    <name type="common">Mosquito</name>
    <dbReference type="NCBI Taxonomy" id="43151"/>
    <lineage>
        <taxon>Eukaryota</taxon>
        <taxon>Metazoa</taxon>
        <taxon>Ecdysozoa</taxon>
        <taxon>Arthropoda</taxon>
        <taxon>Hexapoda</taxon>
        <taxon>Insecta</taxon>
        <taxon>Pterygota</taxon>
        <taxon>Neoptera</taxon>
        <taxon>Endopterygota</taxon>
        <taxon>Diptera</taxon>
        <taxon>Nematocera</taxon>
        <taxon>Culicoidea</taxon>
        <taxon>Culicidae</taxon>
        <taxon>Anophelinae</taxon>
        <taxon>Anopheles</taxon>
    </lineage>
</organism>
<dbReference type="STRING" id="43151.W5JH68"/>
<feature type="compositionally biased region" description="Polar residues" evidence="4">
    <location>
        <begin position="480"/>
        <end position="494"/>
    </location>
</feature>
<dbReference type="InterPro" id="IPR005172">
    <property type="entry name" value="CRC"/>
</dbReference>
<feature type="region of interest" description="Disordered" evidence="4">
    <location>
        <begin position="479"/>
        <end position="507"/>
    </location>
</feature>
<reference evidence="6" key="3">
    <citation type="journal article" date="2013" name="Nucleic Acids Res.">
        <title>The genome of Anopheles darlingi, the main neotropical malaria vector.</title>
        <authorList>
            <person name="Marinotti O."/>
            <person name="Cerqueira G.C."/>
            <person name="de Almeida L.G."/>
            <person name="Ferro M.I."/>
            <person name="Loreto E.L."/>
            <person name="Zaha A."/>
            <person name="Teixeira S.M."/>
            <person name="Wespiser A.R."/>
            <person name="Almeida E Silva A."/>
            <person name="Schlindwein A.D."/>
            <person name="Pacheco A.C."/>
            <person name="Silva A.L."/>
            <person name="Graveley B.R."/>
            <person name="Walenz B.P."/>
            <person name="Lima Bde A."/>
            <person name="Ribeiro C.A."/>
            <person name="Nunes-Silva C.G."/>
            <person name="de Carvalho C.R."/>
            <person name="Soares C.M."/>
            <person name="de Menezes C.B."/>
            <person name="Matiolli C."/>
            <person name="Caffrey D."/>
            <person name="Araujo D.A."/>
            <person name="de Oliveira D.M."/>
            <person name="Golenbock D."/>
            <person name="Grisard E.C."/>
            <person name="Fantinatti-Garboggini F."/>
            <person name="de Carvalho F.M."/>
            <person name="Barcellos F.G."/>
            <person name="Prosdocimi F."/>
            <person name="May G."/>
            <person name="Azevedo Junior G.M."/>
            <person name="Guimaraes G.M."/>
            <person name="Goldman G.H."/>
            <person name="Padilha I.Q."/>
            <person name="Batista Jda S."/>
            <person name="Ferro J.A."/>
            <person name="Ribeiro J.M."/>
            <person name="Fietto J.L."/>
            <person name="Dabbas K.M."/>
            <person name="Cerdeira L."/>
            <person name="Agnez-Lima L.F."/>
            <person name="Brocchi M."/>
            <person name="de Carvalho M.O."/>
            <person name="Teixeira Mde M."/>
            <person name="Diniz Maia Mde M."/>
            <person name="Goldman M.H."/>
            <person name="Cruz Schneider M.P."/>
            <person name="Felipe M.S."/>
            <person name="Hungria M."/>
            <person name="Nicolas M.F."/>
            <person name="Pereira M."/>
            <person name="Montes M.A."/>
            <person name="Cantao M.E."/>
            <person name="Vincentz M."/>
            <person name="Rafael M.S."/>
            <person name="Silverman N."/>
            <person name="Stoco P.H."/>
            <person name="Souza R.C."/>
            <person name="Vicentini R."/>
            <person name="Gazzinelli R.T."/>
            <person name="Neves Rde O."/>
            <person name="Silva R."/>
            <person name="Astolfi-Filho S."/>
            <person name="Maciel T.E."/>
            <person name="Urmenyi T.P."/>
            <person name="Tadei W.P."/>
            <person name="Camargo E.P."/>
            <person name="de Vasconcelos A.T."/>
        </authorList>
    </citation>
    <scope>NUCLEOTIDE SEQUENCE</scope>
</reference>
<feature type="region of interest" description="Disordered" evidence="4">
    <location>
        <begin position="79"/>
        <end position="107"/>
    </location>
</feature>
<dbReference type="InterPro" id="IPR033467">
    <property type="entry name" value="Tesmin/TSO1-like_CXC"/>
</dbReference>
<comment type="subcellular location">
    <subcellularLocation>
        <location evidence="1">Nucleus</location>
    </subcellularLocation>
</comment>
<evidence type="ECO:0000256" key="1">
    <source>
        <dbReference type="ARBA" id="ARBA00004123"/>
    </source>
</evidence>
<dbReference type="PROSITE" id="PS51634">
    <property type="entry name" value="CRC"/>
    <property type="match status" value="1"/>
</dbReference>
<dbReference type="GO" id="GO:0005634">
    <property type="term" value="C:nucleus"/>
    <property type="evidence" value="ECO:0007669"/>
    <property type="project" value="UniProtKB-SubCell"/>
</dbReference>
<dbReference type="FunCoup" id="W5JH68">
    <property type="interactions" value="1386"/>
</dbReference>
<dbReference type="EnsemblMetazoa" id="ADAC006038-RA">
    <property type="protein sequence ID" value="ADAC006038-PA"/>
    <property type="gene ID" value="ADAC006038"/>
</dbReference>
<dbReference type="PANTHER" id="PTHR12446:SF34">
    <property type="entry name" value="PROTEIN LIN-54 HOMOLOG"/>
    <property type="match status" value="1"/>
</dbReference>
<dbReference type="Pfam" id="PF03638">
    <property type="entry name" value="TCR"/>
    <property type="match status" value="2"/>
</dbReference>
<dbReference type="PANTHER" id="PTHR12446">
    <property type="entry name" value="TESMIN/TSO1-RELATED"/>
    <property type="match status" value="1"/>
</dbReference>
<dbReference type="SMART" id="SM01114">
    <property type="entry name" value="CXC"/>
    <property type="match status" value="2"/>
</dbReference>
<dbReference type="VEuPathDB" id="VectorBase:ADAR2_007077"/>
<protein>
    <recommendedName>
        <fullName evidence="5">CRC domain-containing protein</fullName>
    </recommendedName>
</protein>
<feature type="compositionally biased region" description="Basic and acidic residues" evidence="4">
    <location>
        <begin position="496"/>
        <end position="505"/>
    </location>
</feature>
<proteinExistence type="inferred from homology"/>
<dbReference type="eggNOG" id="KOG1171">
    <property type="taxonomic scope" value="Eukaryota"/>
</dbReference>
<dbReference type="GO" id="GO:0006355">
    <property type="term" value="P:regulation of DNA-templated transcription"/>
    <property type="evidence" value="ECO:0007669"/>
    <property type="project" value="TreeGrafter"/>
</dbReference>
<sequence length="818" mass="89256">MGKRFHSPTFRIDSLNMDDLKHEIEDSDDLVEYTMEYEEVDEQEEEQEELLVTMTEEHEEHLDETIETIESIGSEAEEIEEQEQLLEEKDGNTDSDGEPLPSVSTNVQRLRKSMVQSPIRAAVTTLDSVVVMRPQPSHGTTTQIKLLNNSQANQIPATQTQSFRLVKTEGSGIMKSTVVIQPNGQTLKRSIAVSNVNIQPPTKVMLNANARVLQIQSNSGSPSSPLVAKTVTVAKSSPQIAGSGSATKTITMKSLPGGSMKMVSQIIGQTPASSVRVAKANIPTQAIGSRIINSHANQASDESPKIILNTASASAMAGKRTQLQSVNQPGVKPVQFLRVLKPAQNRTDSAAEAVLSSKIVVQTTNKPNTVTTIGQARPVGSLNTKPSVGPLTITPSKIILQNNKAFVVRKGDIPATSGTAITTTSSTGKSPLSAQRKIVISGNSLQNQNKINLIGGSRSILIKTEDMKPIDSKQIRTVLGKSSTPSKATGSASKETMVHSKKENVSYENEETDVEIKAIVQTKNQSSFKEDLDDSDEKATSTTPTITSISYGFAEESYKKRPCNCTKSQCLKLYCDCFANGEFCYNCNCKDCHNTQKDDYARQKAIRCTLERNPNAFKPKIGSIGPSDDATRLHTKGCNCKRSGCLKNYCECYEAKIPCSSNCKCVGCRNTDQFLQEFHYFGASESSRKSLEDGISPKLSPGLYGRDMQRPVSQALPAGDIKLMSFDPTNMNQLSLNTDMSKLPLSKQPHNSMTPDVIEATLQCMIAQADECQRRGCSIRTSERMILQEFGRCLVEIMDFASKSDNDPIGHAPETEEI</sequence>
<gene>
    <name evidence="6" type="ORF">AND_006038</name>
</gene>
<evidence type="ECO:0000256" key="3">
    <source>
        <dbReference type="ARBA" id="ARBA00023242"/>
    </source>
</evidence>
<keyword evidence="8" id="KW-1185">Reference proteome</keyword>
<reference evidence="6 8" key="1">
    <citation type="journal article" date="2010" name="BMC Genomics">
        <title>Combination of measures distinguishes pre-miRNAs from other stem-loops in the genome of the newly sequenced Anopheles darlingi.</title>
        <authorList>
            <person name="Mendes N.D."/>
            <person name="Freitas A.T."/>
            <person name="Vasconcelos A.T."/>
            <person name="Sagot M.F."/>
        </authorList>
    </citation>
    <scope>NUCLEOTIDE SEQUENCE</scope>
</reference>
<feature type="domain" description="CRC" evidence="5">
    <location>
        <begin position="559"/>
        <end position="673"/>
    </location>
</feature>
<evidence type="ECO:0000259" key="5">
    <source>
        <dbReference type="PROSITE" id="PS51634"/>
    </source>
</evidence>
<comment type="similarity">
    <text evidence="2">Belongs to the lin-54 family.</text>
</comment>
<reference evidence="6" key="2">
    <citation type="submission" date="2010-05" db="EMBL/GenBank/DDBJ databases">
        <authorList>
            <person name="Almeida L.G."/>
            <person name="Nicolas M.F."/>
            <person name="Souza R.C."/>
            <person name="Vasconcelos A.T.R."/>
        </authorList>
    </citation>
    <scope>NUCLEOTIDE SEQUENCE</scope>
</reference>
<keyword evidence="3" id="KW-0539">Nucleus</keyword>
<dbReference type="Proteomes" id="UP000000673">
    <property type="component" value="Unassembled WGS sequence"/>
</dbReference>
<dbReference type="EMBL" id="ADMH02001505">
    <property type="protein sequence ID" value="ETN62265.1"/>
    <property type="molecule type" value="Genomic_DNA"/>
</dbReference>
<name>W5JH68_ANODA</name>
<evidence type="ECO:0000256" key="4">
    <source>
        <dbReference type="SAM" id="MobiDB-lite"/>
    </source>
</evidence>
<evidence type="ECO:0000313" key="7">
    <source>
        <dbReference type="EnsemblMetazoa" id="ADAC006038-PA"/>
    </source>
</evidence>
<dbReference type="OMA" id="KKRPCNC"/>
<accession>W5JH68</accession>
<dbReference type="AlphaFoldDB" id="W5JH68"/>
<evidence type="ECO:0000313" key="6">
    <source>
        <dbReference type="EMBL" id="ETN62265.1"/>
    </source>
</evidence>
<dbReference type="HOGENOM" id="CLU_370558_0_0_1"/>
<reference evidence="7" key="4">
    <citation type="submission" date="2015-06" db="UniProtKB">
        <authorList>
            <consortium name="EnsemblMetazoa"/>
        </authorList>
    </citation>
    <scope>IDENTIFICATION</scope>
</reference>